<dbReference type="PANTHER" id="PTHR16950">
    <property type="entry name" value="ZINC TRANSPORTER SLC39A7 HISTIDINE-RICH MEMBRANE PROTEIN KE4"/>
    <property type="match status" value="1"/>
</dbReference>
<evidence type="ECO:0000313" key="6">
    <source>
        <dbReference type="EMBL" id="OGE94883.1"/>
    </source>
</evidence>
<evidence type="ECO:0000256" key="3">
    <source>
        <dbReference type="ARBA" id="ARBA00022989"/>
    </source>
</evidence>
<keyword evidence="2 5" id="KW-0812">Transmembrane</keyword>
<comment type="caution">
    <text evidence="6">The sequence shown here is derived from an EMBL/GenBank/DDBJ whole genome shotgun (WGS) entry which is preliminary data.</text>
</comment>
<evidence type="ECO:0000313" key="7">
    <source>
        <dbReference type="Proteomes" id="UP000177281"/>
    </source>
</evidence>
<feature type="transmembrane region" description="Helical" evidence="5">
    <location>
        <begin position="6"/>
        <end position="27"/>
    </location>
</feature>
<evidence type="ECO:0000256" key="4">
    <source>
        <dbReference type="ARBA" id="ARBA00023136"/>
    </source>
</evidence>
<evidence type="ECO:0000256" key="5">
    <source>
        <dbReference type="SAM" id="Phobius"/>
    </source>
</evidence>
<dbReference type="GO" id="GO:0016020">
    <property type="term" value="C:membrane"/>
    <property type="evidence" value="ECO:0007669"/>
    <property type="project" value="UniProtKB-SubCell"/>
</dbReference>
<protein>
    <recommendedName>
        <fullName evidence="8">ZIP family metal transporter</fullName>
    </recommendedName>
</protein>
<dbReference type="GO" id="GO:0005385">
    <property type="term" value="F:zinc ion transmembrane transporter activity"/>
    <property type="evidence" value="ECO:0007669"/>
    <property type="project" value="TreeGrafter"/>
</dbReference>
<keyword evidence="4 5" id="KW-0472">Membrane</keyword>
<dbReference type="Pfam" id="PF02535">
    <property type="entry name" value="Zip"/>
    <property type="match status" value="1"/>
</dbReference>
<dbReference type="PANTHER" id="PTHR16950:SF16">
    <property type="entry name" value="ZINC TRANSPORTER ZIP13"/>
    <property type="match status" value="1"/>
</dbReference>
<sequence>MTTEFLAILSVIIVSLISLIGLFAISLNSRLGKTFLNFLVSFAAGALLGDVFIHLLPQLAENNNFNLNISLIILASVVGFFVTEKFIHWHHHHNESEENKMTYHPVAILNLIGDGLHNLIDGLIIGGAYLIDLRVGLATTVAVILHEIPQEIGDFGVLIYAGFSRKKALFFNFLSALMALVGVFVALSIGRIENFTPILVAIGTGSFLYIAVADLIPEIHKSKEKALSQFLIMLLGIAIMFALLWLE</sequence>
<organism evidence="6 7">
    <name type="scientific">Candidatus Doudnabacteria bacterium RIFCSPLOWO2_01_FULL_44_21</name>
    <dbReference type="NCBI Taxonomy" id="1817841"/>
    <lineage>
        <taxon>Bacteria</taxon>
        <taxon>Candidatus Doudnaibacteriota</taxon>
    </lineage>
</organism>
<dbReference type="EMBL" id="MFFB01000007">
    <property type="protein sequence ID" value="OGE94883.1"/>
    <property type="molecule type" value="Genomic_DNA"/>
</dbReference>
<evidence type="ECO:0000256" key="2">
    <source>
        <dbReference type="ARBA" id="ARBA00022692"/>
    </source>
</evidence>
<gene>
    <name evidence="6" type="ORF">A3B10_03795</name>
</gene>
<dbReference type="GO" id="GO:0006882">
    <property type="term" value="P:intracellular zinc ion homeostasis"/>
    <property type="evidence" value="ECO:0007669"/>
    <property type="project" value="TreeGrafter"/>
</dbReference>
<feature type="transmembrane region" description="Helical" evidence="5">
    <location>
        <begin position="227"/>
        <end position="246"/>
    </location>
</feature>
<evidence type="ECO:0000256" key="1">
    <source>
        <dbReference type="ARBA" id="ARBA00004141"/>
    </source>
</evidence>
<name>A0A1F5PYA0_9BACT</name>
<feature type="transmembrane region" description="Helical" evidence="5">
    <location>
        <begin position="65"/>
        <end position="83"/>
    </location>
</feature>
<reference evidence="6 7" key="1">
    <citation type="journal article" date="2016" name="Nat. Commun.">
        <title>Thousands of microbial genomes shed light on interconnected biogeochemical processes in an aquifer system.</title>
        <authorList>
            <person name="Anantharaman K."/>
            <person name="Brown C.T."/>
            <person name="Hug L.A."/>
            <person name="Sharon I."/>
            <person name="Castelle C.J."/>
            <person name="Probst A.J."/>
            <person name="Thomas B.C."/>
            <person name="Singh A."/>
            <person name="Wilkins M.J."/>
            <person name="Karaoz U."/>
            <person name="Brodie E.L."/>
            <person name="Williams K.H."/>
            <person name="Hubbard S.S."/>
            <person name="Banfield J.F."/>
        </authorList>
    </citation>
    <scope>NUCLEOTIDE SEQUENCE [LARGE SCALE GENOMIC DNA]</scope>
</reference>
<feature type="transmembrane region" description="Helical" evidence="5">
    <location>
        <begin position="195"/>
        <end position="215"/>
    </location>
</feature>
<accession>A0A1F5PYA0</accession>
<dbReference type="STRING" id="1817841.A3B10_03795"/>
<keyword evidence="3 5" id="KW-1133">Transmembrane helix</keyword>
<dbReference type="Proteomes" id="UP000177281">
    <property type="component" value="Unassembled WGS sequence"/>
</dbReference>
<dbReference type="InterPro" id="IPR003689">
    <property type="entry name" value="ZIP"/>
</dbReference>
<evidence type="ECO:0008006" key="8">
    <source>
        <dbReference type="Google" id="ProtNLM"/>
    </source>
</evidence>
<dbReference type="AlphaFoldDB" id="A0A1F5PYA0"/>
<proteinExistence type="predicted"/>
<feature type="transmembrane region" description="Helical" evidence="5">
    <location>
        <begin position="34"/>
        <end position="53"/>
    </location>
</feature>
<comment type="subcellular location">
    <subcellularLocation>
        <location evidence="1">Membrane</location>
        <topology evidence="1">Multi-pass membrane protein</topology>
    </subcellularLocation>
</comment>
<feature type="transmembrane region" description="Helical" evidence="5">
    <location>
        <begin position="169"/>
        <end position="189"/>
    </location>
</feature>